<dbReference type="PANTHER" id="PTHR13072:SF0">
    <property type="entry name" value="DYNACTIN SUBUNIT 6"/>
    <property type="match status" value="1"/>
</dbReference>
<dbReference type="Gene3D" id="2.160.10.10">
    <property type="entry name" value="Hexapeptide repeat proteins"/>
    <property type="match status" value="1"/>
</dbReference>
<evidence type="ECO:0000313" key="9">
    <source>
        <dbReference type="Proteomes" id="UP000242942"/>
    </source>
</evidence>
<feature type="compositionally biased region" description="Polar residues" evidence="7">
    <location>
        <begin position="62"/>
        <end position="74"/>
    </location>
</feature>
<dbReference type="Proteomes" id="UP000242942">
    <property type="component" value="Chromosome 5"/>
</dbReference>
<keyword evidence="4" id="KW-0963">Cytoplasm</keyword>
<dbReference type="SUPFAM" id="SSF51161">
    <property type="entry name" value="Trimeric LpxA-like enzymes"/>
    <property type="match status" value="1"/>
</dbReference>
<evidence type="ECO:0000256" key="3">
    <source>
        <dbReference type="ARBA" id="ARBA00016573"/>
    </source>
</evidence>
<name>A0A1D3KXY1_PLAOA</name>
<dbReference type="AlphaFoldDB" id="A0A1D3KXY1"/>
<evidence type="ECO:0000313" key="8">
    <source>
        <dbReference type="EMBL" id="SCA48629.1"/>
    </source>
</evidence>
<dbReference type="GO" id="GO:0005869">
    <property type="term" value="C:dynactin complex"/>
    <property type="evidence" value="ECO:0007669"/>
    <property type="project" value="InterPro"/>
</dbReference>
<reference evidence="8 9" key="1">
    <citation type="submission" date="2016-06" db="EMBL/GenBank/DDBJ databases">
        <authorList>
            <consortium name="Pathogen Informatics"/>
        </authorList>
    </citation>
    <scope>NUCLEOTIDE SEQUENCE [LARGE SCALE GENOMIC DNA]</scope>
    <source>
        <strain evidence="8">PocGH01</strain>
    </source>
</reference>
<organism evidence="8 9">
    <name type="scientific">Plasmodium ovale</name>
    <name type="common">malaria parasite P. ovale</name>
    <dbReference type="NCBI Taxonomy" id="36330"/>
    <lineage>
        <taxon>Eukaryota</taxon>
        <taxon>Sar</taxon>
        <taxon>Alveolata</taxon>
        <taxon>Apicomplexa</taxon>
        <taxon>Aconoidasida</taxon>
        <taxon>Haemosporida</taxon>
        <taxon>Plasmodiidae</taxon>
        <taxon>Plasmodium</taxon>
        <taxon>Plasmodium (Plasmodium)</taxon>
    </lineage>
</organism>
<dbReference type="VEuPathDB" id="PlasmoDB:POWCR01_050017700"/>
<comment type="subcellular location">
    <subcellularLocation>
        <location evidence="1">Cytoplasm</location>
        <location evidence="1">Cytoskeleton</location>
    </subcellularLocation>
</comment>
<evidence type="ECO:0000256" key="4">
    <source>
        <dbReference type="ARBA" id="ARBA00022490"/>
    </source>
</evidence>
<accession>A0A1D3KXY1</accession>
<gene>
    <name evidence="8" type="primary">PocGH01_05022600</name>
    <name evidence="8" type="ORF">POCGH01_05022600</name>
</gene>
<evidence type="ECO:0000256" key="7">
    <source>
        <dbReference type="SAM" id="MobiDB-lite"/>
    </source>
</evidence>
<dbReference type="VEuPathDB" id="PlasmoDB:PocGH01_05022600"/>
<feature type="region of interest" description="Disordered" evidence="7">
    <location>
        <begin position="18"/>
        <end position="74"/>
    </location>
</feature>
<dbReference type="EMBL" id="LT594586">
    <property type="protein sequence ID" value="SCA48629.1"/>
    <property type="molecule type" value="Genomic_DNA"/>
</dbReference>
<sequence length="625" mass="73139">MRSEKLVKVFSLNLDRNKNKEKGKDGKWIPTHESDISQTSSDTDIKSRSLSNLSSVKSGASTSQGTVTSEQLNPFKRTNSLSENVFKFKKLLEEETTNTSLESNIFRKFNTNRRRGDVFLCSNTNSNVSLELRLAQISRDEYKEKNKLYNSNEENSLKNHYSIGRYNDSFILSQVYHNRRDSDISQQMKIGESPLSLYMNPAYEPHTNQFTGEDCLSTFVKMNREIRKTDFAKDTREVTRPAGKVEKNKIHYFLKCLNDHKEMIYENKKNNEKKVKKSFYKNRKICKYIHINIFEKKKKKILKELTFNENKILKKNLINKNSCSYNKNSCSYNKNSCSCNKNSCSYNKNSCSCNKNSYLINKNSYLINKKYKKYFLQLFINYIFFFYFKKEFNCFNRKRRNFYYLDKYISSFFFKEYCNNRNKVFPRNACLNKQNIIIRGYSQNGKRINVVTMKNRDYGNHHDENDSNGQSNGDNGGGEKSHIFIQLGENVTMGKGNILFPGSKIIAPFGKVHIGNYNLLEDHVEIVNNTTNDMYIGNYNIFRSGTYITNTLYIGNRNYFDYKCVISNSNVSCCSFVGTNLMICSSWGNKENVQTSYNTVTDMHPIFVEENMHEIKLRYNHLNMV</sequence>
<evidence type="ECO:0000256" key="2">
    <source>
        <dbReference type="ARBA" id="ARBA00007719"/>
    </source>
</evidence>
<dbReference type="GO" id="GO:0070840">
    <property type="term" value="F:dynein complex binding"/>
    <property type="evidence" value="ECO:0007669"/>
    <property type="project" value="TreeGrafter"/>
</dbReference>
<keyword evidence="5" id="KW-0206">Cytoskeleton</keyword>
<dbReference type="InterPro" id="IPR011004">
    <property type="entry name" value="Trimer_LpxA-like_sf"/>
</dbReference>
<evidence type="ECO:0000256" key="5">
    <source>
        <dbReference type="ARBA" id="ARBA00023212"/>
    </source>
</evidence>
<protein>
    <recommendedName>
        <fullName evidence="3">Dynactin subunit 6</fullName>
    </recommendedName>
</protein>
<keyword evidence="9" id="KW-1185">Reference proteome</keyword>
<comment type="similarity">
    <text evidence="2">Belongs to the dynactin subunits 5/6 family. Dynactin subunit 6 subfamily.</text>
</comment>
<evidence type="ECO:0000256" key="1">
    <source>
        <dbReference type="ARBA" id="ARBA00004245"/>
    </source>
</evidence>
<feature type="compositionally biased region" description="Low complexity" evidence="7">
    <location>
        <begin position="36"/>
        <end position="61"/>
    </location>
</feature>
<evidence type="ECO:0000256" key="6">
    <source>
        <dbReference type="ARBA" id="ARBA00034687"/>
    </source>
</evidence>
<proteinExistence type="inferred from homology"/>
<comment type="function">
    <text evidence="6">Part of the dynactin complex that activates the molecular motor dynein for ultra-processive transport along microtubules.</text>
</comment>
<dbReference type="OrthoDB" id="2355at2759"/>
<dbReference type="GO" id="GO:0007052">
    <property type="term" value="P:mitotic spindle organization"/>
    <property type="evidence" value="ECO:0007669"/>
    <property type="project" value="TreeGrafter"/>
</dbReference>
<dbReference type="InterPro" id="IPR027777">
    <property type="entry name" value="DCTN6"/>
</dbReference>
<dbReference type="PANTHER" id="PTHR13072">
    <property type="entry name" value="DYNACTIN 6"/>
    <property type="match status" value="1"/>
</dbReference>
<feature type="compositionally biased region" description="Basic and acidic residues" evidence="7">
    <location>
        <begin position="18"/>
        <end position="35"/>
    </location>
</feature>